<sequence length="179" mass="18672">MRRWVQDNHPLPGLPMTLKRLISTAAVAAALLCTGAANAALYQFTVSGDYAATWQLDSSTVPGVVFPGVGFIYGDVAGTYDNAVSELADVAFFNGSLGGGLSIEDYYGGQFLLIADGPQLYSGSEAAPAFVPGTYNLSEYQGDGRYTVTVSAVPEPATYGMVLAGMGLIGVALRRRQGS</sequence>
<reference evidence="4 5" key="1">
    <citation type="submission" date="2019-11" db="EMBL/GenBank/DDBJ databases">
        <title>Type strains purchased from KCTC, JCM and DSMZ.</title>
        <authorList>
            <person name="Lu H."/>
        </authorList>
    </citation>
    <scope>NUCLEOTIDE SEQUENCE [LARGE SCALE GENOMIC DNA]</scope>
    <source>
        <strain evidence="4 5">KCTC 52429</strain>
    </source>
</reference>
<accession>A0A6I3T2T1</accession>
<protein>
    <submittedName>
        <fullName evidence="4">PEPxxWA-CTERM sorting domain-containing protein</fullName>
    </submittedName>
</protein>
<feature type="transmembrane region" description="Helical" evidence="1">
    <location>
        <begin position="156"/>
        <end position="173"/>
    </location>
</feature>
<keyword evidence="2" id="KW-0732">Signal</keyword>
<keyword evidence="1" id="KW-0812">Transmembrane</keyword>
<dbReference type="InterPro" id="IPR013424">
    <property type="entry name" value="Ice-binding_C"/>
</dbReference>
<feature type="chain" id="PRO_5026201121" evidence="2">
    <location>
        <begin position="40"/>
        <end position="179"/>
    </location>
</feature>
<keyword evidence="1" id="KW-1133">Transmembrane helix</keyword>
<dbReference type="EMBL" id="WNKZ01000070">
    <property type="protein sequence ID" value="MTV55066.1"/>
    <property type="molecule type" value="Genomic_DNA"/>
</dbReference>
<dbReference type="NCBIfam" id="TIGR02595">
    <property type="entry name" value="PEP_CTERM"/>
    <property type="match status" value="1"/>
</dbReference>
<dbReference type="OrthoDB" id="8910694at2"/>
<organism evidence="4 5">
    <name type="scientific">Pseudoduganella buxea</name>
    <dbReference type="NCBI Taxonomy" id="1949069"/>
    <lineage>
        <taxon>Bacteria</taxon>
        <taxon>Pseudomonadati</taxon>
        <taxon>Pseudomonadota</taxon>
        <taxon>Betaproteobacteria</taxon>
        <taxon>Burkholderiales</taxon>
        <taxon>Oxalobacteraceae</taxon>
        <taxon>Telluria group</taxon>
        <taxon>Pseudoduganella</taxon>
    </lineage>
</organism>
<evidence type="ECO:0000259" key="3">
    <source>
        <dbReference type="Pfam" id="PF07589"/>
    </source>
</evidence>
<name>A0A6I3T2T1_9BURK</name>
<evidence type="ECO:0000256" key="1">
    <source>
        <dbReference type="SAM" id="Phobius"/>
    </source>
</evidence>
<keyword evidence="1" id="KW-0472">Membrane</keyword>
<dbReference type="Pfam" id="PF07589">
    <property type="entry name" value="PEP-CTERM"/>
    <property type="match status" value="1"/>
</dbReference>
<evidence type="ECO:0000313" key="5">
    <source>
        <dbReference type="Proteomes" id="UP000430634"/>
    </source>
</evidence>
<evidence type="ECO:0000256" key="2">
    <source>
        <dbReference type="SAM" id="SignalP"/>
    </source>
</evidence>
<dbReference type="NCBIfam" id="NF035944">
    <property type="entry name" value="PEPxxWA-CTERM"/>
    <property type="match status" value="1"/>
</dbReference>
<feature type="domain" description="Ice-binding protein C-terminal" evidence="3">
    <location>
        <begin position="152"/>
        <end position="176"/>
    </location>
</feature>
<proteinExistence type="predicted"/>
<dbReference type="Proteomes" id="UP000430634">
    <property type="component" value="Unassembled WGS sequence"/>
</dbReference>
<gene>
    <name evidence="4" type="ORF">GM672_20255</name>
</gene>
<evidence type="ECO:0000313" key="4">
    <source>
        <dbReference type="EMBL" id="MTV55066.1"/>
    </source>
</evidence>
<comment type="caution">
    <text evidence="4">The sequence shown here is derived from an EMBL/GenBank/DDBJ whole genome shotgun (WGS) entry which is preliminary data.</text>
</comment>
<dbReference type="AlphaFoldDB" id="A0A6I3T2T1"/>
<feature type="signal peptide" evidence="2">
    <location>
        <begin position="1"/>
        <end position="39"/>
    </location>
</feature>